<dbReference type="AlphaFoldDB" id="A0A4S8PYQ9"/>
<reference evidence="2 3" key="2">
    <citation type="submission" date="2019-05" db="EMBL/GenBank/DDBJ databases">
        <title>Glycomyces buryatensis sp. nov.</title>
        <authorList>
            <person name="Nikitina E."/>
        </authorList>
    </citation>
    <scope>NUCLEOTIDE SEQUENCE [LARGE SCALE GENOMIC DNA]</scope>
    <source>
        <strain evidence="2 3">18</strain>
    </source>
</reference>
<proteinExistence type="predicted"/>
<dbReference type="SUPFAM" id="SSF50370">
    <property type="entry name" value="Ricin B-like lectins"/>
    <property type="match status" value="1"/>
</dbReference>
<reference evidence="3" key="1">
    <citation type="submission" date="2019-04" db="EMBL/GenBank/DDBJ databases">
        <title>Nocardioides xinjiangensis sp. nov.</title>
        <authorList>
            <person name="Liu S."/>
        </authorList>
    </citation>
    <scope>NUCLEOTIDE SEQUENCE [LARGE SCALE GENOMIC DNA]</scope>
    <source>
        <strain evidence="3">18</strain>
    </source>
</reference>
<dbReference type="RefSeq" id="WP_136537026.1">
    <property type="nucleotide sequence ID" value="NZ_STGY01000076.1"/>
</dbReference>
<keyword evidence="3" id="KW-1185">Reference proteome</keyword>
<dbReference type="Proteomes" id="UP000308760">
    <property type="component" value="Unassembled WGS sequence"/>
</dbReference>
<dbReference type="InterPro" id="IPR000772">
    <property type="entry name" value="Ricin_B_lectin"/>
</dbReference>
<sequence>MQAAPDLAVLHRWSRVVTALAVAAVLATAGLLSFGAQRAEAQPTASDWYTVQSRHSGLALDIQGVSTEPGAILTQYTNWANPNQQFRFIDVGNGYHKIQVRHSGLVLDVWNHSTADGGTVAQYTDTGDTNQQWKVTANGEGYYSIVSRFSGKALDVRDWSTTAGSPIVQHTVSGYANQQWQLTPVGSTCGADTVLADIRQGSNA</sequence>
<evidence type="ECO:0000313" key="3">
    <source>
        <dbReference type="Proteomes" id="UP000308760"/>
    </source>
</evidence>
<protein>
    <recommendedName>
        <fullName evidence="1">Ricin B lectin domain-containing protein</fullName>
    </recommendedName>
</protein>
<dbReference type="InterPro" id="IPR035992">
    <property type="entry name" value="Ricin_B-like_lectins"/>
</dbReference>
<dbReference type="Gene3D" id="2.80.10.50">
    <property type="match status" value="3"/>
</dbReference>
<evidence type="ECO:0000313" key="2">
    <source>
        <dbReference type="EMBL" id="THV35255.1"/>
    </source>
</evidence>
<comment type="caution">
    <text evidence="2">The sequence shown here is derived from an EMBL/GenBank/DDBJ whole genome shotgun (WGS) entry which is preliminary data.</text>
</comment>
<dbReference type="PROSITE" id="PS50231">
    <property type="entry name" value="RICIN_B_LECTIN"/>
    <property type="match status" value="1"/>
</dbReference>
<dbReference type="OrthoDB" id="4273937at2"/>
<accession>A0A4S8PYQ9</accession>
<dbReference type="Pfam" id="PF14200">
    <property type="entry name" value="RicinB_lectin_2"/>
    <property type="match status" value="2"/>
</dbReference>
<organism evidence="2 3">
    <name type="scientific">Glycomyces buryatensis</name>
    <dbReference type="NCBI Taxonomy" id="2570927"/>
    <lineage>
        <taxon>Bacteria</taxon>
        <taxon>Bacillati</taxon>
        <taxon>Actinomycetota</taxon>
        <taxon>Actinomycetes</taxon>
        <taxon>Glycomycetales</taxon>
        <taxon>Glycomycetaceae</taxon>
        <taxon>Glycomyces</taxon>
    </lineage>
</organism>
<evidence type="ECO:0000259" key="1">
    <source>
        <dbReference type="SMART" id="SM00458"/>
    </source>
</evidence>
<dbReference type="SMART" id="SM00458">
    <property type="entry name" value="RICIN"/>
    <property type="match status" value="1"/>
</dbReference>
<dbReference type="EMBL" id="STGY01000076">
    <property type="protein sequence ID" value="THV35255.1"/>
    <property type="molecule type" value="Genomic_DNA"/>
</dbReference>
<gene>
    <name evidence="2" type="ORF">FAB82_23655</name>
</gene>
<feature type="domain" description="Ricin B lectin" evidence="1">
    <location>
        <begin position="47"/>
        <end position="183"/>
    </location>
</feature>
<name>A0A4S8PYQ9_9ACTN</name>